<dbReference type="InterPro" id="IPR008181">
    <property type="entry name" value="dUTPase"/>
</dbReference>
<accession>A0A521F7E1</accession>
<evidence type="ECO:0000256" key="1">
    <source>
        <dbReference type="ARBA" id="ARBA00006581"/>
    </source>
</evidence>
<evidence type="ECO:0000256" key="4">
    <source>
        <dbReference type="ARBA" id="ARBA00023080"/>
    </source>
</evidence>
<keyword evidence="4" id="KW-0546">Nucleotide metabolism</keyword>
<dbReference type="AlphaFoldDB" id="A0A521F7E1"/>
<dbReference type="Proteomes" id="UP000315636">
    <property type="component" value="Unassembled WGS sequence"/>
</dbReference>
<dbReference type="PANTHER" id="PTHR11241">
    <property type="entry name" value="DEOXYURIDINE 5'-TRIPHOSPHATE NUCLEOTIDOHYDROLASE"/>
    <property type="match status" value="1"/>
</dbReference>
<evidence type="ECO:0000256" key="5">
    <source>
        <dbReference type="ARBA" id="ARBA00047686"/>
    </source>
</evidence>
<dbReference type="EC" id="3.6.1.23" evidence="2"/>
<gene>
    <name evidence="7" type="ORF">SAMN06264849_11424</name>
</gene>
<dbReference type="SUPFAM" id="SSF51283">
    <property type="entry name" value="dUTPase-like"/>
    <property type="match status" value="1"/>
</dbReference>
<feature type="domain" description="dUTPase-like" evidence="6">
    <location>
        <begin position="164"/>
        <end position="206"/>
    </location>
</feature>
<proteinExistence type="inferred from homology"/>
<dbReference type="GO" id="GO:0006226">
    <property type="term" value="P:dUMP biosynthetic process"/>
    <property type="evidence" value="ECO:0007669"/>
    <property type="project" value="InterPro"/>
</dbReference>
<dbReference type="GO" id="GO:0004170">
    <property type="term" value="F:dUTP diphosphatase activity"/>
    <property type="evidence" value="ECO:0007669"/>
    <property type="project" value="UniProtKB-EC"/>
</dbReference>
<dbReference type="InterPro" id="IPR029054">
    <property type="entry name" value="dUTPase-like"/>
</dbReference>
<keyword evidence="3 7" id="KW-0378">Hydrolase</keyword>
<feature type="domain" description="dUTPase-like" evidence="6">
    <location>
        <begin position="39"/>
        <end position="121"/>
    </location>
</feature>
<dbReference type="PANTHER" id="PTHR11241:SF0">
    <property type="entry name" value="DEOXYURIDINE 5'-TRIPHOSPHATE NUCLEOTIDOHYDROLASE"/>
    <property type="match status" value="1"/>
</dbReference>
<keyword evidence="8" id="KW-1185">Reference proteome</keyword>
<dbReference type="GO" id="GO:0000287">
    <property type="term" value="F:magnesium ion binding"/>
    <property type="evidence" value="ECO:0007669"/>
    <property type="project" value="InterPro"/>
</dbReference>
<dbReference type="InterPro" id="IPR033704">
    <property type="entry name" value="dUTPase_trimeric"/>
</dbReference>
<dbReference type="CDD" id="cd07557">
    <property type="entry name" value="trimeric_dUTPase"/>
    <property type="match status" value="1"/>
</dbReference>
<evidence type="ECO:0000313" key="8">
    <source>
        <dbReference type="Proteomes" id="UP000315636"/>
    </source>
</evidence>
<organism evidence="7 8">
    <name type="scientific">Melghirimyces algeriensis</name>
    <dbReference type="NCBI Taxonomy" id="910412"/>
    <lineage>
        <taxon>Bacteria</taxon>
        <taxon>Bacillati</taxon>
        <taxon>Bacillota</taxon>
        <taxon>Bacilli</taxon>
        <taxon>Bacillales</taxon>
        <taxon>Thermoactinomycetaceae</taxon>
        <taxon>Melghirimyces</taxon>
    </lineage>
</organism>
<evidence type="ECO:0000256" key="3">
    <source>
        <dbReference type="ARBA" id="ARBA00022801"/>
    </source>
</evidence>
<dbReference type="InterPro" id="IPR036157">
    <property type="entry name" value="dUTPase-like_sf"/>
</dbReference>
<dbReference type="Gene3D" id="2.70.40.10">
    <property type="match status" value="1"/>
</dbReference>
<evidence type="ECO:0000313" key="7">
    <source>
        <dbReference type="EMBL" id="SMO92102.1"/>
    </source>
</evidence>
<sequence>MFSDMYDDLGRTHEYKNGQRVPIGYDINVKVKRLHPDAVLPQYATNGAAGFDLVAVEDVIIEPGQAKLIPTGLAFEIPEGFEMQIRMRSGIAKRTPLRLPNSIGTIDADYRGEVFMMFGNTASPSEQHGDTLFAHMIEGTHGNGITAGGFVVIDGYSDNAHDPSYIIRKGDRVAQAVIAPVMHANFEEVNELSDTERGGGGFGSTGV</sequence>
<dbReference type="GO" id="GO:0046081">
    <property type="term" value="P:dUTP catabolic process"/>
    <property type="evidence" value="ECO:0007669"/>
    <property type="project" value="InterPro"/>
</dbReference>
<protein>
    <recommendedName>
        <fullName evidence="2">dUTP diphosphatase</fullName>
        <ecNumber evidence="2">3.6.1.23</ecNumber>
    </recommendedName>
</protein>
<name>A0A521F7E1_9BACL</name>
<reference evidence="7 8" key="1">
    <citation type="submission" date="2017-05" db="EMBL/GenBank/DDBJ databases">
        <authorList>
            <person name="Varghese N."/>
            <person name="Submissions S."/>
        </authorList>
    </citation>
    <scope>NUCLEOTIDE SEQUENCE [LARGE SCALE GENOMIC DNA]</scope>
    <source>
        <strain evidence="7 8">DSM 45474</strain>
    </source>
</reference>
<dbReference type="Pfam" id="PF00692">
    <property type="entry name" value="dUTPase"/>
    <property type="match status" value="2"/>
</dbReference>
<dbReference type="NCBIfam" id="NF001862">
    <property type="entry name" value="PRK00601.1"/>
    <property type="match status" value="1"/>
</dbReference>
<evidence type="ECO:0000256" key="2">
    <source>
        <dbReference type="ARBA" id="ARBA00012379"/>
    </source>
</evidence>
<evidence type="ECO:0000259" key="6">
    <source>
        <dbReference type="Pfam" id="PF00692"/>
    </source>
</evidence>
<dbReference type="EMBL" id="FXTI01000014">
    <property type="protein sequence ID" value="SMO92102.1"/>
    <property type="molecule type" value="Genomic_DNA"/>
</dbReference>
<comment type="similarity">
    <text evidence="1">Belongs to the dUTPase family.</text>
</comment>
<comment type="catalytic activity">
    <reaction evidence="5">
        <text>dUTP + H2O = dUMP + diphosphate + H(+)</text>
        <dbReference type="Rhea" id="RHEA:10248"/>
        <dbReference type="ChEBI" id="CHEBI:15377"/>
        <dbReference type="ChEBI" id="CHEBI:15378"/>
        <dbReference type="ChEBI" id="CHEBI:33019"/>
        <dbReference type="ChEBI" id="CHEBI:61555"/>
        <dbReference type="ChEBI" id="CHEBI:246422"/>
        <dbReference type="EC" id="3.6.1.23"/>
    </reaction>
</comment>